<proteinExistence type="predicted"/>
<dbReference type="AlphaFoldDB" id="A0A6P1T3X3"/>
<evidence type="ECO:0000256" key="1">
    <source>
        <dbReference type="SAM" id="MobiDB-lite"/>
    </source>
</evidence>
<feature type="domain" description="SGNH hydrolase-type esterase" evidence="2">
    <location>
        <begin position="73"/>
        <end position="261"/>
    </location>
</feature>
<dbReference type="EMBL" id="CP046620">
    <property type="protein sequence ID" value="QHQ36410.1"/>
    <property type="molecule type" value="Genomic_DNA"/>
</dbReference>
<dbReference type="Gene3D" id="3.40.50.1110">
    <property type="entry name" value="SGNH hydrolase"/>
    <property type="match status" value="1"/>
</dbReference>
<reference evidence="3 4" key="1">
    <citation type="submission" date="2019-12" db="EMBL/GenBank/DDBJ databases">
        <title>Complete genome sequence of Algicella marina strain 9Alg 56(T) isolated from the red alga Tichocarpus crinitus.</title>
        <authorList>
            <person name="Kim S.-G."/>
            <person name="Nedashkovskaya O.I."/>
        </authorList>
    </citation>
    <scope>NUCLEOTIDE SEQUENCE [LARGE SCALE GENOMIC DNA]</scope>
    <source>
        <strain evidence="3 4">9Alg 56</strain>
    </source>
</reference>
<gene>
    <name evidence="3" type="ORF">GO499_15115</name>
</gene>
<dbReference type="Pfam" id="PF13472">
    <property type="entry name" value="Lipase_GDSL_2"/>
    <property type="match status" value="1"/>
</dbReference>
<evidence type="ECO:0000313" key="3">
    <source>
        <dbReference type="EMBL" id="QHQ36410.1"/>
    </source>
</evidence>
<dbReference type="SUPFAM" id="SSF52266">
    <property type="entry name" value="SGNH hydrolase"/>
    <property type="match status" value="1"/>
</dbReference>
<organism evidence="3 4">
    <name type="scientific">Algicella marina</name>
    <dbReference type="NCBI Taxonomy" id="2683284"/>
    <lineage>
        <taxon>Bacteria</taxon>
        <taxon>Pseudomonadati</taxon>
        <taxon>Pseudomonadota</taxon>
        <taxon>Alphaproteobacteria</taxon>
        <taxon>Rhodobacterales</taxon>
        <taxon>Paracoccaceae</taxon>
        <taxon>Algicella</taxon>
    </lineage>
</organism>
<dbReference type="InterPro" id="IPR036514">
    <property type="entry name" value="SGNH_hydro_sf"/>
</dbReference>
<sequence length="515" mass="53431">MIGLGLSRDTLAQGRKVSLSGGGPQPPAATPPRTLALYGDSFAQRSQDVTGSPNSFDSGLVTPVSGKWATADTEDVGGVGWGFASWLAALDGRFRTPWQLNFAVGGLNTGQLSQDGTGGNFLGDFATRMQAAQVGALPPHGVIFQAGTNDAVTAFPAIESYNNILAICTRIVALGLPVFLSTVLPRGSATWPGARVDTGRIAVVDELNARLLADLGSEPALAGQVHVVDPRASFRDLGGQANDVIDALTYDGLHLSPAGCRLLALAYAAALETAFPTAQVEGLPTALPDPGNFIANPLMAGIGGTVTMMGNATTNQDFSITGTAPDGWTVRTTNTGITGWNGTDPRNIKGTVTVASVPAAVGDAIEIIVDGDGSGHTNDNTRGLEATVNITLPDTSALPTGSHFEGLCRVELEGHLNCRGVSAELRLTEPDSTTRFARALRPAPNGTPEMELNPATDYTGNNALMLRTPPRARKPGSYGTVQFAVMLYFAGQQSQLQATLRISQAAVRAIDSSLA</sequence>
<name>A0A6P1T3X3_9RHOB</name>
<evidence type="ECO:0000313" key="4">
    <source>
        <dbReference type="Proteomes" id="UP000464495"/>
    </source>
</evidence>
<protein>
    <recommendedName>
        <fullName evidence="2">SGNH hydrolase-type esterase domain-containing protein</fullName>
    </recommendedName>
</protein>
<evidence type="ECO:0000259" key="2">
    <source>
        <dbReference type="Pfam" id="PF13472"/>
    </source>
</evidence>
<feature type="region of interest" description="Disordered" evidence="1">
    <location>
        <begin position="15"/>
        <end position="34"/>
    </location>
</feature>
<dbReference type="Proteomes" id="UP000464495">
    <property type="component" value="Chromosome"/>
</dbReference>
<dbReference type="KEGG" id="amaq:GO499_15115"/>
<dbReference type="GO" id="GO:0016788">
    <property type="term" value="F:hydrolase activity, acting on ester bonds"/>
    <property type="evidence" value="ECO:0007669"/>
    <property type="project" value="UniProtKB-ARBA"/>
</dbReference>
<keyword evidence="4" id="KW-1185">Reference proteome</keyword>
<accession>A0A6P1T3X3</accession>
<dbReference type="InterPro" id="IPR013830">
    <property type="entry name" value="SGNH_hydro"/>
</dbReference>
<dbReference type="RefSeq" id="WP_161862956.1">
    <property type="nucleotide sequence ID" value="NZ_CP046620.1"/>
</dbReference>